<dbReference type="RefSeq" id="XP_952049.1">
    <property type="nucleotide sequence ID" value="XM_946956.1"/>
</dbReference>
<dbReference type="NCBIfam" id="NF007128">
    <property type="entry name" value="PRK09569.1"/>
    <property type="match status" value="1"/>
</dbReference>
<keyword evidence="2 3" id="KW-0808">Transferase</keyword>
<dbReference type="PANTHER" id="PTHR11739">
    <property type="entry name" value="CITRATE SYNTHASE"/>
    <property type="match status" value="1"/>
</dbReference>
<dbReference type="EMBL" id="CR940348">
    <property type="protein sequence ID" value="CAI74317.1"/>
    <property type="molecule type" value="Genomic_DNA"/>
</dbReference>
<keyword evidence="8" id="KW-1185">Reference proteome</keyword>
<gene>
    <name evidence="5" type="ORF">TA14450</name>
    <name evidence="6" type="ORF">TAT_000150100</name>
    <name evidence="7" type="ORF">TAV_000150200</name>
</gene>
<evidence type="ECO:0000256" key="1">
    <source>
        <dbReference type="ARBA" id="ARBA00010566"/>
    </source>
</evidence>
<evidence type="ECO:0000256" key="4">
    <source>
        <dbReference type="SAM" id="Coils"/>
    </source>
</evidence>
<name>Q4UF22_THEAN</name>
<dbReference type="STRING" id="5874.Q4UF22"/>
<evidence type="ECO:0000256" key="3">
    <source>
        <dbReference type="RuleBase" id="RU000441"/>
    </source>
</evidence>
<reference evidence="6" key="2">
    <citation type="submission" date="2018-07" db="EMBL/GenBank/DDBJ databases">
        <authorList>
            <person name="Quirk P.G."/>
            <person name="Krulwich T.A."/>
        </authorList>
    </citation>
    <scope>NUCLEOTIDE SEQUENCE</scope>
    <source>
        <strain evidence="6">Anand</strain>
    </source>
</reference>
<dbReference type="eggNOG" id="KOG2617">
    <property type="taxonomic scope" value="Eukaryota"/>
</dbReference>
<dbReference type="OrthoDB" id="8017587at2759"/>
<dbReference type="KEGG" id="tan:TA14450"/>
<dbReference type="InterPro" id="IPR002020">
    <property type="entry name" value="Citrate_synthase"/>
</dbReference>
<dbReference type="CDD" id="cd06103">
    <property type="entry name" value="ScCS-like"/>
    <property type="match status" value="1"/>
</dbReference>
<evidence type="ECO:0000313" key="8">
    <source>
        <dbReference type="Proteomes" id="UP000001950"/>
    </source>
</evidence>
<dbReference type="GO" id="GO:0046912">
    <property type="term" value="F:acyltransferase activity, acyl groups converted into alkyl on transfer"/>
    <property type="evidence" value="ECO:0007669"/>
    <property type="project" value="InterPro"/>
</dbReference>
<dbReference type="InterPro" id="IPR016142">
    <property type="entry name" value="Citrate_synth-like_lrg_a-sub"/>
</dbReference>
<dbReference type="InterPro" id="IPR019810">
    <property type="entry name" value="Citrate_synthase_AS"/>
</dbReference>
<dbReference type="FunCoup" id="Q4UF22">
    <property type="interactions" value="220"/>
</dbReference>
<dbReference type="GO" id="GO:0005975">
    <property type="term" value="P:carbohydrate metabolic process"/>
    <property type="evidence" value="ECO:0007669"/>
    <property type="project" value="TreeGrafter"/>
</dbReference>
<dbReference type="VEuPathDB" id="PiroplasmaDB:TA14450"/>
<dbReference type="Gene3D" id="1.10.580.10">
    <property type="entry name" value="Citrate Synthase, domain 1"/>
    <property type="match status" value="1"/>
</dbReference>
<dbReference type="Gene3D" id="1.10.230.10">
    <property type="entry name" value="Cytochrome P450-Terp, domain 2"/>
    <property type="match status" value="1"/>
</dbReference>
<dbReference type="InParanoid" id="Q4UF22"/>
<proteinExistence type="inferred from homology"/>
<dbReference type="Proteomes" id="UP000001950">
    <property type="component" value="Chromosome 2"/>
</dbReference>
<evidence type="ECO:0000313" key="5">
    <source>
        <dbReference type="EMBL" id="CAI74317.1"/>
    </source>
</evidence>
<dbReference type="PANTHER" id="PTHR11739:SF8">
    <property type="entry name" value="CITRATE SYNTHASE, MITOCHONDRIAL"/>
    <property type="match status" value="1"/>
</dbReference>
<reference evidence="5 8" key="1">
    <citation type="journal article" date="2005" name="Science">
        <title>Genome of the host-cell transforming parasite Theileria annulata compared with T. parva.</title>
        <authorList>
            <person name="Pain A."/>
            <person name="Renauld H."/>
            <person name="Berriman M."/>
            <person name="Murphy L."/>
            <person name="Yeats C.A."/>
            <person name="Weir W."/>
            <person name="Kerhornou A."/>
            <person name="Aslett M."/>
            <person name="Bishop R."/>
            <person name="Bouchier C."/>
            <person name="Cochet M."/>
            <person name="Coulson R.M.R."/>
            <person name="Cronin A."/>
            <person name="de Villiers E.P."/>
            <person name="Fraser A."/>
            <person name="Fosker N."/>
            <person name="Gardner M."/>
            <person name="Goble A."/>
            <person name="Griffiths-Jones S."/>
            <person name="Harris D.E."/>
            <person name="Katzer F."/>
            <person name="Larke N."/>
            <person name="Lord A."/>
            <person name="Maser P."/>
            <person name="McKellar S."/>
            <person name="Mooney P."/>
            <person name="Morton F."/>
            <person name="Nene V."/>
            <person name="O'Neil S."/>
            <person name="Price C."/>
            <person name="Quail M.A."/>
            <person name="Rabbinowitsch E."/>
            <person name="Rawlings N.D."/>
            <person name="Rutter S."/>
            <person name="Saunders D."/>
            <person name="Seeger K."/>
            <person name="Shah T."/>
            <person name="Squares R."/>
            <person name="Squares S."/>
            <person name="Tivey A."/>
            <person name="Walker A.R."/>
            <person name="Woodward J."/>
            <person name="Dobbelaere D.A.E."/>
            <person name="Langsley G."/>
            <person name="Rajandream M.A."/>
            <person name="McKeever D."/>
            <person name="Shiels B."/>
            <person name="Tait A."/>
            <person name="Barrell B.G."/>
            <person name="Hall N."/>
        </authorList>
    </citation>
    <scope>NUCLEOTIDE SEQUENCE [LARGE SCALE GENOMIC DNA]</scope>
    <source>
        <strain evidence="8">Ankara</strain>
        <strain evidence="5">Ankara isolate clone C9</strain>
    </source>
</reference>
<protein>
    <recommendedName>
        <fullName evidence="3">Citrate synthase</fullName>
    </recommendedName>
</protein>
<comment type="similarity">
    <text evidence="1 3">Belongs to the citrate synthase family.</text>
</comment>
<feature type="coiled-coil region" evidence="4">
    <location>
        <begin position="111"/>
        <end position="138"/>
    </location>
</feature>
<dbReference type="InterPro" id="IPR036969">
    <property type="entry name" value="Citrate_synthase_sf"/>
</dbReference>
<dbReference type="SUPFAM" id="SSF48256">
    <property type="entry name" value="Citrate synthase"/>
    <property type="match status" value="1"/>
</dbReference>
<evidence type="ECO:0000313" key="6">
    <source>
        <dbReference type="EMBL" id="SVP90790.1"/>
    </source>
</evidence>
<dbReference type="EMBL" id="UIVT01000002">
    <property type="protein sequence ID" value="SVP90790.1"/>
    <property type="molecule type" value="Genomic_DNA"/>
</dbReference>
<dbReference type="GO" id="GO:0005759">
    <property type="term" value="C:mitochondrial matrix"/>
    <property type="evidence" value="ECO:0007669"/>
    <property type="project" value="TreeGrafter"/>
</dbReference>
<keyword evidence="4" id="KW-0175">Coiled coil</keyword>
<keyword evidence="5" id="KW-0012">Acyltransferase</keyword>
<dbReference type="EMBL" id="UIVS01000002">
    <property type="protein sequence ID" value="SVP91319.1"/>
    <property type="molecule type" value="Genomic_DNA"/>
</dbReference>
<dbReference type="PROSITE" id="PS00480">
    <property type="entry name" value="CITRATE_SYNTHASE"/>
    <property type="match status" value="1"/>
</dbReference>
<accession>Q4UF22</accession>
<organism evidence="5 8">
    <name type="scientific">Theileria annulata</name>
    <dbReference type="NCBI Taxonomy" id="5874"/>
    <lineage>
        <taxon>Eukaryota</taxon>
        <taxon>Sar</taxon>
        <taxon>Alveolata</taxon>
        <taxon>Apicomplexa</taxon>
        <taxon>Aconoidasida</taxon>
        <taxon>Piroplasmida</taxon>
        <taxon>Theileriidae</taxon>
        <taxon>Theileria</taxon>
    </lineage>
</organism>
<dbReference type="AlphaFoldDB" id="Q4UF22"/>
<evidence type="ECO:0000256" key="2">
    <source>
        <dbReference type="ARBA" id="ARBA00022679"/>
    </source>
</evidence>
<dbReference type="OMA" id="YTVIFGI"/>
<evidence type="ECO:0000313" key="7">
    <source>
        <dbReference type="EMBL" id="SVP91319.1"/>
    </source>
</evidence>
<dbReference type="InterPro" id="IPR016143">
    <property type="entry name" value="Citrate_synth-like_sm_a-sub"/>
</dbReference>
<dbReference type="GeneID" id="3862181"/>
<dbReference type="GO" id="GO:0006099">
    <property type="term" value="P:tricarboxylic acid cycle"/>
    <property type="evidence" value="ECO:0007669"/>
    <property type="project" value="TreeGrafter"/>
</dbReference>
<dbReference type="Pfam" id="PF00285">
    <property type="entry name" value="Citrate_synt"/>
    <property type="match status" value="1"/>
</dbReference>
<sequence>MVFRKSICNLSKYGKKNEELLSPVLNDYRVSDITNIFSMSLVSEGSRDIENPKEHHYKLRSNSFNRYNRYLSSQGNVVGSNTIRRSHSLSIDRKLRTSLTAVSELKNQRNNRTEKRHLDEVKHDLDNTEQKNFDLTDLNTVINSHQLNPVKTLITKDYLITPKITKIGLGNTVNGRAYSTNKPKMNKSELFKRLRIGAFAPLGLGVLEGKALNSLSLKENVREKTDLPRSKVLERLMDKVERLVNVKREKLAELHNKYADRRLGEVTLSMLFSGLKDVPAMVTETSELDPYKGIRFRGLTVDEMLSVLPGKNPDCPYTESVLWFLLTGEVPSPVDVDDLSYELYKRSVVPDHVYKVIDGFPRDTHPMTQYITAISALQTESVFREAYFDKTYHKDTCWKLALEDCLNLFAKNSVVVGYIYRRSFLDENTKPEDVQYNSSLDYAANLAHFLGNKTELFSDVMRLYLALHSDHEGGNVSAHASHLVGSALADPYFCFSSALCGLSGPLHGMANQECLVWIKKMLSDMGDKEVTVDEVKKYAEDTMAKKQVIPGYGHAVLKVTDPRHTAFVRFALKHFPDDPLVKLLDTCLKAIPEVLKASGKVRNPNPNVDCSTGVLLSHFNVDQPQIFTVLFGLSRSMGILSQLVWARALRYPIERPKSLSLETVEKLCNSPDS</sequence>
<dbReference type="PRINTS" id="PR00143">
    <property type="entry name" value="CITRTSNTHASE"/>
</dbReference>